<evidence type="ECO:0000313" key="2">
    <source>
        <dbReference type="Proteomes" id="UP000035057"/>
    </source>
</evidence>
<protein>
    <submittedName>
        <fullName evidence="1">Uncharacterized protein</fullName>
    </submittedName>
</protein>
<dbReference type="AlphaFoldDB" id="A0A072NAA0"/>
<dbReference type="PATRIC" id="fig|1137280.3.peg.2972"/>
<sequence>MSFFREKELAALRHLCSLQKDTPAHRPLNIVRAVDFSNLKGMTEK</sequence>
<accession>A0A072NAA0</accession>
<name>A0A072NAA0_9GAMM</name>
<organism evidence="1 2">
    <name type="scientific">Marinobacter nitratireducens</name>
    <dbReference type="NCBI Taxonomy" id="1137280"/>
    <lineage>
        <taxon>Bacteria</taxon>
        <taxon>Pseudomonadati</taxon>
        <taxon>Pseudomonadota</taxon>
        <taxon>Gammaproteobacteria</taxon>
        <taxon>Pseudomonadales</taxon>
        <taxon>Marinobacteraceae</taxon>
        <taxon>Marinobacter</taxon>
    </lineage>
</organism>
<evidence type="ECO:0000313" key="1">
    <source>
        <dbReference type="EMBL" id="KEF29980.1"/>
    </source>
</evidence>
<gene>
    <name evidence="1" type="ORF">D777_03156</name>
</gene>
<comment type="caution">
    <text evidence="1">The sequence shown here is derived from an EMBL/GenBank/DDBJ whole genome shotgun (WGS) entry which is preliminary data.</text>
</comment>
<dbReference type="STRING" id="1137280.D777_03156"/>
<keyword evidence="2" id="KW-1185">Reference proteome</keyword>
<dbReference type="EMBL" id="ANIE01000009">
    <property type="protein sequence ID" value="KEF29980.1"/>
    <property type="molecule type" value="Genomic_DNA"/>
</dbReference>
<reference evidence="1 2" key="1">
    <citation type="submission" date="2012-12" db="EMBL/GenBank/DDBJ databases">
        <title>Genome assembly of Marinobacter sp. AK21.</title>
        <authorList>
            <person name="Khatri I."/>
            <person name="Kumar R."/>
            <person name="Vaidya B."/>
            <person name="Subramanian S."/>
            <person name="Pinnaka A."/>
        </authorList>
    </citation>
    <scope>NUCLEOTIDE SEQUENCE [LARGE SCALE GENOMIC DNA]</scope>
    <source>
        <strain evidence="1 2">AK21</strain>
    </source>
</reference>
<dbReference type="Proteomes" id="UP000035057">
    <property type="component" value="Unassembled WGS sequence"/>
</dbReference>
<proteinExistence type="predicted"/>